<dbReference type="KEGG" id="pbh:AAW51_5362"/>
<evidence type="ECO:0000256" key="2">
    <source>
        <dbReference type="ARBA" id="ARBA00008520"/>
    </source>
</evidence>
<dbReference type="SUPFAM" id="SSF53850">
    <property type="entry name" value="Periplasmic binding protein-like II"/>
    <property type="match status" value="1"/>
</dbReference>
<comment type="subcellular location">
    <subcellularLocation>
        <location evidence="1">Periplasm</location>
    </subcellularLocation>
</comment>
<gene>
    <name evidence="4" type="ORF">AAW51_5362</name>
</gene>
<evidence type="ECO:0000256" key="1">
    <source>
        <dbReference type="ARBA" id="ARBA00004418"/>
    </source>
</evidence>
<dbReference type="InterPro" id="IPR006059">
    <property type="entry name" value="SBP"/>
</dbReference>
<dbReference type="Pfam" id="PF13416">
    <property type="entry name" value="SBP_bac_8"/>
    <property type="match status" value="1"/>
</dbReference>
<dbReference type="PANTHER" id="PTHR43649">
    <property type="entry name" value="ARABINOSE-BINDING PROTEIN-RELATED"/>
    <property type="match status" value="1"/>
</dbReference>
<evidence type="ECO:0000313" key="5">
    <source>
        <dbReference type="Proteomes" id="UP000035352"/>
    </source>
</evidence>
<evidence type="ECO:0000256" key="3">
    <source>
        <dbReference type="SAM" id="SignalP"/>
    </source>
</evidence>
<dbReference type="OrthoDB" id="9808332at2"/>
<dbReference type="Gene3D" id="3.40.190.10">
    <property type="entry name" value="Periplasmic binding protein-like II"/>
    <property type="match status" value="1"/>
</dbReference>
<dbReference type="EMBL" id="CP011371">
    <property type="protein sequence ID" value="AKJ32053.1"/>
    <property type="molecule type" value="Genomic_DNA"/>
</dbReference>
<keyword evidence="3" id="KW-0732">Signal</keyword>
<dbReference type="STRING" id="413882.AAW51_5362"/>
<dbReference type="GO" id="GO:0042597">
    <property type="term" value="C:periplasmic space"/>
    <property type="evidence" value="ECO:0007669"/>
    <property type="project" value="UniProtKB-SubCell"/>
</dbReference>
<dbReference type="PANTHER" id="PTHR43649:SF32">
    <property type="entry name" value="SUGAR BINDING SECRETED PROTEIN"/>
    <property type="match status" value="1"/>
</dbReference>
<comment type="similarity">
    <text evidence="2">Belongs to the bacterial solute-binding protein 1 family.</text>
</comment>
<proteinExistence type="inferred from homology"/>
<dbReference type="RefSeq" id="WP_047197047.1">
    <property type="nucleotide sequence ID" value="NZ_CP011371.1"/>
</dbReference>
<feature type="chain" id="PRO_5002551829" evidence="3">
    <location>
        <begin position="23"/>
        <end position="415"/>
    </location>
</feature>
<dbReference type="PATRIC" id="fig|413882.6.peg.5610"/>
<reference evidence="4 5" key="1">
    <citation type="submission" date="2015-05" db="EMBL/GenBank/DDBJ databases">
        <authorList>
            <person name="Tang B."/>
            <person name="Yu Y."/>
        </authorList>
    </citation>
    <scope>NUCLEOTIDE SEQUENCE [LARGE SCALE GENOMIC DNA]</scope>
    <source>
        <strain evidence="4 5">DSM 7029</strain>
    </source>
</reference>
<accession>A0A0G3BVJ7</accession>
<dbReference type="AlphaFoldDB" id="A0A0G3BVJ7"/>
<evidence type="ECO:0000313" key="4">
    <source>
        <dbReference type="EMBL" id="AKJ32053.1"/>
    </source>
</evidence>
<name>A0A0G3BVJ7_9BURK</name>
<feature type="signal peptide" evidence="3">
    <location>
        <begin position="1"/>
        <end position="22"/>
    </location>
</feature>
<dbReference type="InterPro" id="IPR050490">
    <property type="entry name" value="Bact_solute-bd_prot1"/>
</dbReference>
<sequence length="415" mass="45613">MNLPLRPLLGVALVSCAAGAFAQQTLTVASFPSFDEHVKAAIPLFKKVRPDVEIKLVSLQFGDYHNAMTTALATGQNLPDVMGIEIGFVGKFAESGGLEDLAKPPYNALQYRDQFFKFTFPQAMNKGGGLAAMPADVGPGALFYRKDLLDKAGVTEAQVTQSWESFIEAGKQVKAKTGAYMIPHANALMGIYIRSNLKDGEGVYFGKNNTVLVNTPRFEKAFQLAKQARVAGIDGRVTAWTNEWAESFKRGSVATEMMGGWLAGHLANWLAPDTKGQWRSANLPNGAYAAWGGSFYAIPKKIGDDKKKLAWEFIKFMTLNKEMQIEALRKVDSFPSLIAATTDPFIDQPIEFLGGQKARQQWRTSATKIPAIEVHKLDPIANEVITAELDKVLQQNKDIKKALADAQQAIQRRIR</sequence>
<dbReference type="Proteomes" id="UP000035352">
    <property type="component" value="Chromosome"/>
</dbReference>
<keyword evidence="5" id="KW-1185">Reference proteome</keyword>
<organism evidence="4 5">
    <name type="scientific">Caldimonas brevitalea</name>
    <dbReference type="NCBI Taxonomy" id="413882"/>
    <lineage>
        <taxon>Bacteria</taxon>
        <taxon>Pseudomonadati</taxon>
        <taxon>Pseudomonadota</taxon>
        <taxon>Betaproteobacteria</taxon>
        <taxon>Burkholderiales</taxon>
        <taxon>Sphaerotilaceae</taxon>
        <taxon>Caldimonas</taxon>
    </lineage>
</organism>
<protein>
    <submittedName>
        <fullName evidence="4">Sugar ABC transporter substrate-binding protein</fullName>
    </submittedName>
</protein>